<feature type="domain" description="ANTAR" evidence="1">
    <location>
        <begin position="124"/>
        <end position="185"/>
    </location>
</feature>
<reference evidence="2 3" key="2">
    <citation type="submission" date="2018-09" db="EMBL/GenBank/DDBJ databases">
        <title>Genome of Sphaerochaeta halotolerans strain 4-11.</title>
        <authorList>
            <person name="Nazina T.N."/>
            <person name="Sokolova D.S."/>
        </authorList>
    </citation>
    <scope>NUCLEOTIDE SEQUENCE [LARGE SCALE GENOMIC DNA]</scope>
    <source>
        <strain evidence="2 3">4-11</strain>
    </source>
</reference>
<dbReference type="RefSeq" id="WP_117329000.1">
    <property type="nucleotide sequence ID" value="NZ_QUWK01000001.1"/>
</dbReference>
<dbReference type="SUPFAM" id="SSF52172">
    <property type="entry name" value="CheY-like"/>
    <property type="match status" value="1"/>
</dbReference>
<protein>
    <submittedName>
        <fullName evidence="2">ANTAR domain-containing protein</fullName>
    </submittedName>
</protein>
<accession>A0A372MK91</accession>
<dbReference type="InterPro" id="IPR005561">
    <property type="entry name" value="ANTAR"/>
</dbReference>
<name>A0A372MK91_9SPIR</name>
<dbReference type="AlphaFoldDB" id="A0A372MK91"/>
<dbReference type="Pfam" id="PF03861">
    <property type="entry name" value="ANTAR"/>
    <property type="match status" value="1"/>
</dbReference>
<dbReference type="GO" id="GO:0003723">
    <property type="term" value="F:RNA binding"/>
    <property type="evidence" value="ECO:0007669"/>
    <property type="project" value="InterPro"/>
</dbReference>
<evidence type="ECO:0000259" key="1">
    <source>
        <dbReference type="PROSITE" id="PS50921"/>
    </source>
</evidence>
<organism evidence="2 3">
    <name type="scientific">Sphaerochaeta halotolerans</name>
    <dbReference type="NCBI Taxonomy" id="2293840"/>
    <lineage>
        <taxon>Bacteria</taxon>
        <taxon>Pseudomonadati</taxon>
        <taxon>Spirochaetota</taxon>
        <taxon>Spirochaetia</taxon>
        <taxon>Spirochaetales</taxon>
        <taxon>Sphaerochaetaceae</taxon>
        <taxon>Sphaerochaeta</taxon>
    </lineage>
</organism>
<evidence type="ECO:0000313" key="2">
    <source>
        <dbReference type="EMBL" id="RFU96179.1"/>
    </source>
</evidence>
<keyword evidence="3" id="KW-1185">Reference proteome</keyword>
<comment type="caution">
    <text evidence="2">The sequence shown here is derived from an EMBL/GenBank/DDBJ whole genome shotgun (WGS) entry which is preliminary data.</text>
</comment>
<gene>
    <name evidence="2" type="ORF">DYP60_01000</name>
</gene>
<dbReference type="OrthoDB" id="9808843at2"/>
<evidence type="ECO:0000313" key="3">
    <source>
        <dbReference type="Proteomes" id="UP000264002"/>
    </source>
</evidence>
<dbReference type="SMART" id="SM01012">
    <property type="entry name" value="ANTAR"/>
    <property type="match status" value="1"/>
</dbReference>
<dbReference type="InterPro" id="IPR036388">
    <property type="entry name" value="WH-like_DNA-bd_sf"/>
</dbReference>
<dbReference type="Proteomes" id="UP000264002">
    <property type="component" value="Unassembled WGS sequence"/>
</dbReference>
<dbReference type="Gene3D" id="1.10.10.10">
    <property type="entry name" value="Winged helix-like DNA-binding domain superfamily/Winged helix DNA-binding domain"/>
    <property type="match status" value="1"/>
</dbReference>
<dbReference type="PROSITE" id="PS50921">
    <property type="entry name" value="ANTAR"/>
    <property type="match status" value="1"/>
</dbReference>
<proteinExistence type="predicted"/>
<sequence length="190" mass="21758">MPRALVVSSTQKGCDSLCSLMREYDRSIELLHCLSAGEARRLVLDQELDLVVINAPLLDESGEELAVMVVQQSLAGSILVVRSQYFEQSEALFSEQGVLVVSKPVIRQMFFQALSLARSMRRRLTAMHTENEKLHKKIEEIKIIDKAKWVLIENLGMDEQQAHRYMEKQAMDQRKSRYAVALSLLKTYQM</sequence>
<dbReference type="InterPro" id="IPR011006">
    <property type="entry name" value="CheY-like_superfamily"/>
</dbReference>
<dbReference type="EMBL" id="QUWK01000001">
    <property type="protein sequence ID" value="RFU96179.1"/>
    <property type="molecule type" value="Genomic_DNA"/>
</dbReference>
<reference evidence="3" key="1">
    <citation type="submission" date="2018-08" db="EMBL/GenBank/DDBJ databases">
        <authorList>
            <person name="Grouzdev D.S."/>
            <person name="Krutkina M.S."/>
        </authorList>
    </citation>
    <scope>NUCLEOTIDE SEQUENCE [LARGE SCALE GENOMIC DNA]</scope>
    <source>
        <strain evidence="3">4-11</strain>
    </source>
</reference>